<dbReference type="InterPro" id="IPR008979">
    <property type="entry name" value="Galactose-bd-like_sf"/>
</dbReference>
<evidence type="ECO:0000259" key="2">
    <source>
        <dbReference type="Pfam" id="PF12733"/>
    </source>
</evidence>
<dbReference type="RefSeq" id="WP_210662120.1">
    <property type="nucleotide sequence ID" value="NZ_JAGKSP010000011.1"/>
</dbReference>
<dbReference type="SUPFAM" id="SSF49785">
    <property type="entry name" value="Galactose-binding domain-like"/>
    <property type="match status" value="1"/>
</dbReference>
<protein>
    <submittedName>
        <fullName evidence="3">Cadherin-like beta sandwich domain-containing protein</fullName>
    </submittedName>
</protein>
<feature type="domain" description="Cadherin-like beta-sandwich-like" evidence="2">
    <location>
        <begin position="703"/>
        <end position="782"/>
    </location>
</feature>
<dbReference type="Gene3D" id="2.60.120.260">
    <property type="entry name" value="Galactose-binding domain-like"/>
    <property type="match status" value="1"/>
</dbReference>
<organism evidence="3 4">
    <name type="scientific">Paenibacillus lignilyticus</name>
    <dbReference type="NCBI Taxonomy" id="1172615"/>
    <lineage>
        <taxon>Bacteria</taxon>
        <taxon>Bacillati</taxon>
        <taxon>Bacillota</taxon>
        <taxon>Bacilli</taxon>
        <taxon>Bacillales</taxon>
        <taxon>Paenibacillaceae</taxon>
        <taxon>Paenibacillus</taxon>
    </lineage>
</organism>
<keyword evidence="4" id="KW-1185">Reference proteome</keyword>
<sequence length="871" mass="93040">MIKLRKQIALFLIMSMLAALLIVPVSADAAADTAQFNFETNTQGFVGTTGATLAVSTEKAYQGNQSMKMTLNVTGSQGPFAKLSSPTGLTAGSTYEFHIWVPSGASIAGVQPYMMDSTWSWTGNFVPYNNLTKDAWNTLTLTIPAGAKTPFNEFGVQVQSSGDFAGSVYIDSIGILGGTPIEVPNPAGLSDLRINGTTVAGFTSKDLSYIAHVPNGTTSAAVTATTIAADATVTITGGSNLAVGENAVTVEVTAKDLTKQTYTVKLIRDLPSSQGNRITVQGTEFYAGHERIWFNGANTPWDNWNDFGGDFDYDFWDTHFALLHANGVNASRVWITSNGEVGINIDAEGHVSGATAAHWNDLDSLFYLAQKHGVYIMATLLSFDHMKNSHPSYDSWRKMLMSEANIDSYVSNYVIPFTNRYKDNPYLWSIDFMNEPDWVFEESKLPWENLQSLFAKMSVGVHANSNVLTTVGVAMIKYNSDTCTEGCQGNKVGDNALMARVGGNPQAKLDFWSPHYYDWMGQYWGNPMYMTPEQFGLSADRPAVIGETAALGTAGHTLTQDYASAYANGWQGMMPWTSNGVDGLGDITRVGPAASSFYNQHPDLVFPSGISKNANLSDLKVDGVTVADFSADTLSYSVQVPNETISVEVTAAAADAYATVAVSGGSALAIGDNTVTVTVTAENGSTKVYSLTVNRPKSSNAKLSDLRLNGNTIAGFTPGQQTYSITVPFDTLAVYATAKASDSKAKVVIDKPLTLVIGTNLVMVHVTAEDGTKQTYTITVTRAKSSNANLSLLFIDGKPVPGFSPDKLTYKVNVSKGTKSVKVTALPTFPTAKVAITGGSGLVKGNNTVTVKVTAPDGTTQQTYTLTVVRG</sequence>
<proteinExistence type="predicted"/>
<dbReference type="InterPro" id="IPR017853">
    <property type="entry name" value="GH"/>
</dbReference>
<keyword evidence="1" id="KW-0732">Signal</keyword>
<evidence type="ECO:0000313" key="4">
    <source>
        <dbReference type="Proteomes" id="UP000673394"/>
    </source>
</evidence>
<feature type="chain" id="PRO_5047448054" evidence="1">
    <location>
        <begin position="30"/>
        <end position="871"/>
    </location>
</feature>
<gene>
    <name evidence="3" type="ORF">I8J30_23015</name>
</gene>
<dbReference type="EMBL" id="JAGKSP010000011">
    <property type="protein sequence ID" value="MBP3965590.1"/>
    <property type="molecule type" value="Genomic_DNA"/>
</dbReference>
<evidence type="ECO:0000256" key="1">
    <source>
        <dbReference type="SAM" id="SignalP"/>
    </source>
</evidence>
<dbReference type="Gene3D" id="3.20.20.80">
    <property type="entry name" value="Glycosidases"/>
    <property type="match status" value="1"/>
</dbReference>
<dbReference type="InterPro" id="IPR025883">
    <property type="entry name" value="Cadherin-like_domain"/>
</dbReference>
<name>A0ABS5CID0_9BACL</name>
<feature type="domain" description="Cadherin-like beta-sandwich-like" evidence="2">
    <location>
        <begin position="189"/>
        <end position="268"/>
    </location>
</feature>
<evidence type="ECO:0000313" key="3">
    <source>
        <dbReference type="EMBL" id="MBP3965590.1"/>
    </source>
</evidence>
<dbReference type="Proteomes" id="UP000673394">
    <property type="component" value="Unassembled WGS sequence"/>
</dbReference>
<feature type="domain" description="Cadherin-like beta-sandwich-like" evidence="2">
    <location>
        <begin position="799"/>
        <end position="870"/>
    </location>
</feature>
<accession>A0ABS5CID0</accession>
<comment type="caution">
    <text evidence="3">The sequence shown here is derived from an EMBL/GenBank/DDBJ whole genome shotgun (WGS) entry which is preliminary data.</text>
</comment>
<feature type="signal peptide" evidence="1">
    <location>
        <begin position="1"/>
        <end position="29"/>
    </location>
</feature>
<dbReference type="PANTHER" id="PTHR37398">
    <property type="entry name" value="ENDO-BETA-1,4-MANNANASE"/>
    <property type="match status" value="1"/>
</dbReference>
<reference evidence="3 4" key="1">
    <citation type="submission" date="2021-04" db="EMBL/GenBank/DDBJ databases">
        <title>Paenibacillus sp. DLE-14 whole genome sequence.</title>
        <authorList>
            <person name="Ham Y.J."/>
        </authorList>
    </citation>
    <scope>NUCLEOTIDE SEQUENCE [LARGE SCALE GENOMIC DNA]</scope>
    <source>
        <strain evidence="3 4">DLE-14</strain>
    </source>
</reference>
<dbReference type="Pfam" id="PF12733">
    <property type="entry name" value="Cadherin-like"/>
    <property type="match status" value="4"/>
</dbReference>
<dbReference type="PANTHER" id="PTHR37398:SF3">
    <property type="entry name" value="GLYCOSIDE HYDROLASE FAMILY 5 DOMAIN-CONTAINING PROTEIN"/>
    <property type="match status" value="1"/>
</dbReference>
<dbReference type="SUPFAM" id="SSF51445">
    <property type="entry name" value="(Trans)glycosidases"/>
    <property type="match status" value="1"/>
</dbReference>
<feature type="domain" description="Cadherin-like beta-sandwich-like" evidence="2">
    <location>
        <begin position="616"/>
        <end position="696"/>
    </location>
</feature>